<accession>A0A391PFA4</accession>
<feature type="non-terminal residue" evidence="2">
    <location>
        <position position="92"/>
    </location>
</feature>
<keyword evidence="3" id="KW-1185">Reference proteome</keyword>
<proteinExistence type="predicted"/>
<evidence type="ECO:0000256" key="1">
    <source>
        <dbReference type="SAM" id="MobiDB-lite"/>
    </source>
</evidence>
<comment type="caution">
    <text evidence="2">The sequence shown here is derived from an EMBL/GenBank/DDBJ whole genome shotgun (WGS) entry which is preliminary data.</text>
</comment>
<reference evidence="2 3" key="1">
    <citation type="journal article" date="2018" name="PLoS ONE">
        <title>The draft genome of Kipferlia bialata reveals reductive genome evolution in fornicate parasites.</title>
        <authorList>
            <person name="Tanifuji G."/>
            <person name="Takabayashi S."/>
            <person name="Kume K."/>
            <person name="Takagi M."/>
            <person name="Nakayama T."/>
            <person name="Kamikawa R."/>
            <person name="Inagaki Y."/>
            <person name="Hashimoto T."/>
        </authorList>
    </citation>
    <scope>NUCLEOTIDE SEQUENCE [LARGE SCALE GENOMIC DNA]</scope>
    <source>
        <strain evidence="2">NY0173</strain>
    </source>
</reference>
<feature type="region of interest" description="Disordered" evidence="1">
    <location>
        <begin position="46"/>
        <end position="92"/>
    </location>
</feature>
<sequence>VQRVEESPLYASNMMPPPGVYADVPQFHDPTATCQTDNALVASTVCGKTEGERETERERLAEERERAESAEREGQIAIERERAAAAEREKQI</sequence>
<organism evidence="2 3">
    <name type="scientific">Kipferlia bialata</name>
    <dbReference type="NCBI Taxonomy" id="797122"/>
    <lineage>
        <taxon>Eukaryota</taxon>
        <taxon>Metamonada</taxon>
        <taxon>Carpediemonas-like organisms</taxon>
        <taxon>Kipferlia</taxon>
    </lineage>
</organism>
<name>A0A391PFA4_9EUKA</name>
<evidence type="ECO:0000313" key="2">
    <source>
        <dbReference type="EMBL" id="GCA65372.1"/>
    </source>
</evidence>
<dbReference type="AlphaFoldDB" id="A0A391PFA4"/>
<dbReference type="Proteomes" id="UP000265618">
    <property type="component" value="Unassembled WGS sequence"/>
</dbReference>
<evidence type="ECO:0000313" key="3">
    <source>
        <dbReference type="Proteomes" id="UP000265618"/>
    </source>
</evidence>
<feature type="non-terminal residue" evidence="2">
    <location>
        <position position="1"/>
    </location>
</feature>
<feature type="compositionally biased region" description="Basic and acidic residues" evidence="1">
    <location>
        <begin position="49"/>
        <end position="92"/>
    </location>
</feature>
<protein>
    <submittedName>
        <fullName evidence="2">Uncharacterized protein</fullName>
    </submittedName>
</protein>
<dbReference type="EMBL" id="BDIP01010879">
    <property type="protein sequence ID" value="GCA65372.1"/>
    <property type="molecule type" value="Genomic_DNA"/>
</dbReference>
<gene>
    <name evidence="2" type="ORF">KIPB_016963</name>
</gene>